<dbReference type="Gramene" id="OB02G16380.1">
    <property type="protein sequence ID" value="OB02G16380.1"/>
    <property type="gene ID" value="OB02G16380"/>
</dbReference>
<protein>
    <submittedName>
        <fullName evidence="1">Uncharacterized protein</fullName>
    </submittedName>
</protein>
<dbReference type="Proteomes" id="UP000006038">
    <property type="component" value="Unassembled WGS sequence"/>
</dbReference>
<keyword evidence="2" id="KW-1185">Reference proteome</keyword>
<dbReference type="EnsemblPlants" id="OB02G16380.1">
    <property type="protein sequence ID" value="OB02G16380.1"/>
    <property type="gene ID" value="OB02G16380"/>
</dbReference>
<dbReference type="AlphaFoldDB" id="J3LAH1"/>
<dbReference type="HOGENOM" id="CLU_2907683_0_0_1"/>
<evidence type="ECO:0000313" key="1">
    <source>
        <dbReference type="EnsemblPlants" id="OB02G16380.1"/>
    </source>
</evidence>
<evidence type="ECO:0000313" key="2">
    <source>
        <dbReference type="Proteomes" id="UP000006038"/>
    </source>
</evidence>
<name>J3LAH1_ORYBR</name>
<reference evidence="1" key="1">
    <citation type="submission" date="2013-04" db="UniProtKB">
        <authorList>
            <consortium name="EnsemblPlants"/>
        </authorList>
    </citation>
    <scope>IDENTIFICATION</scope>
</reference>
<accession>J3LAH1</accession>
<proteinExistence type="predicted"/>
<sequence length="62" mass="7233">MQKKKRELIQAIYVAQNKSYMLPVNGIVLTVTLELCSNRIVRPMLRPISQKNKQSKKTNLYI</sequence>
<organism evidence="1">
    <name type="scientific">Oryza brachyantha</name>
    <name type="common">malo sina</name>
    <dbReference type="NCBI Taxonomy" id="4533"/>
    <lineage>
        <taxon>Eukaryota</taxon>
        <taxon>Viridiplantae</taxon>
        <taxon>Streptophyta</taxon>
        <taxon>Embryophyta</taxon>
        <taxon>Tracheophyta</taxon>
        <taxon>Spermatophyta</taxon>
        <taxon>Magnoliopsida</taxon>
        <taxon>Liliopsida</taxon>
        <taxon>Poales</taxon>
        <taxon>Poaceae</taxon>
        <taxon>BOP clade</taxon>
        <taxon>Oryzoideae</taxon>
        <taxon>Oryzeae</taxon>
        <taxon>Oryzinae</taxon>
        <taxon>Oryza</taxon>
    </lineage>
</organism>